<organism evidence="2 3">
    <name type="scientific">Paraphaeosphaeria sporulosa</name>
    <dbReference type="NCBI Taxonomy" id="1460663"/>
    <lineage>
        <taxon>Eukaryota</taxon>
        <taxon>Fungi</taxon>
        <taxon>Dikarya</taxon>
        <taxon>Ascomycota</taxon>
        <taxon>Pezizomycotina</taxon>
        <taxon>Dothideomycetes</taxon>
        <taxon>Pleosporomycetidae</taxon>
        <taxon>Pleosporales</taxon>
        <taxon>Massarineae</taxon>
        <taxon>Didymosphaeriaceae</taxon>
        <taxon>Paraphaeosphaeria</taxon>
    </lineage>
</organism>
<feature type="domain" description="C2H2-type" evidence="1">
    <location>
        <begin position="180"/>
        <end position="203"/>
    </location>
</feature>
<dbReference type="Proteomes" id="UP000077069">
    <property type="component" value="Unassembled WGS sequence"/>
</dbReference>
<reference evidence="2 3" key="1">
    <citation type="submission" date="2016-05" db="EMBL/GenBank/DDBJ databases">
        <title>Comparative analysis of secretome profiles of manganese(II)-oxidizing ascomycete fungi.</title>
        <authorList>
            <consortium name="DOE Joint Genome Institute"/>
            <person name="Zeiner C.A."/>
            <person name="Purvine S.O."/>
            <person name="Zink E.M."/>
            <person name="Wu S."/>
            <person name="Pasa-Tolic L."/>
            <person name="Chaput D.L."/>
            <person name="Haridas S."/>
            <person name="Grigoriev I.V."/>
            <person name="Santelli C.M."/>
            <person name="Hansel C.M."/>
        </authorList>
    </citation>
    <scope>NUCLEOTIDE SEQUENCE [LARGE SCALE GENOMIC DNA]</scope>
    <source>
        <strain evidence="2 3">AP3s5-JAC2a</strain>
    </source>
</reference>
<dbReference type="OrthoDB" id="5397557at2759"/>
<dbReference type="InterPro" id="IPR013087">
    <property type="entry name" value="Znf_C2H2_type"/>
</dbReference>
<keyword evidence="3" id="KW-1185">Reference proteome</keyword>
<dbReference type="GeneID" id="28769196"/>
<proteinExistence type="predicted"/>
<evidence type="ECO:0000313" key="3">
    <source>
        <dbReference type="Proteomes" id="UP000077069"/>
    </source>
</evidence>
<dbReference type="AlphaFoldDB" id="A0A177C2E3"/>
<gene>
    <name evidence="2" type="ORF">CC84DRAFT_275827</name>
</gene>
<evidence type="ECO:0000259" key="1">
    <source>
        <dbReference type="PROSITE" id="PS00028"/>
    </source>
</evidence>
<accession>A0A177C2E3</accession>
<dbReference type="RefSeq" id="XP_018031397.1">
    <property type="nucleotide sequence ID" value="XM_018185710.1"/>
</dbReference>
<evidence type="ECO:0000313" key="2">
    <source>
        <dbReference type="EMBL" id="OAG01032.1"/>
    </source>
</evidence>
<dbReference type="PROSITE" id="PS00028">
    <property type="entry name" value="ZINC_FINGER_C2H2_1"/>
    <property type="match status" value="1"/>
</dbReference>
<protein>
    <recommendedName>
        <fullName evidence="1">C2H2-type domain-containing protein</fullName>
    </recommendedName>
</protein>
<sequence length="298" mass="34573">MPYRYQRSNLPAKRWAIACSGRGGCYFLGYVAIQVSRVKKVILNHNGESGRWEDDKEPFAYVLQLLLWSCPPDIKASALYKTKQKSRQPVYATKTPSRLWRRVSFALAADGEWEEREPELSRKTILLPPKLFQGPVGRFQQLLHERCQQLTLRRVGLWPLMVEALDRYHFDQGRNEPFSCPLPACDGYFTKAGAWSVHAAENHCGQWSSLLSILPGQVGVHFEARRRALESNEKRVQEQYEEVQHTWRTASKTTQQEIQRSWMEQLGSDPSWETSKQGEQSDVWRHFINHMTPGWLEG</sequence>
<dbReference type="EMBL" id="KV441558">
    <property type="protein sequence ID" value="OAG01032.1"/>
    <property type="molecule type" value="Genomic_DNA"/>
</dbReference>
<dbReference type="InParanoid" id="A0A177C2E3"/>
<name>A0A177C2E3_9PLEO</name>